<organism evidence="2 3">
    <name type="scientific">Fusarium albosuccineum</name>
    <dbReference type="NCBI Taxonomy" id="1237068"/>
    <lineage>
        <taxon>Eukaryota</taxon>
        <taxon>Fungi</taxon>
        <taxon>Dikarya</taxon>
        <taxon>Ascomycota</taxon>
        <taxon>Pezizomycotina</taxon>
        <taxon>Sordariomycetes</taxon>
        <taxon>Hypocreomycetidae</taxon>
        <taxon>Hypocreales</taxon>
        <taxon>Nectriaceae</taxon>
        <taxon>Fusarium</taxon>
        <taxon>Fusarium decemcellulare species complex</taxon>
    </lineage>
</organism>
<dbReference type="GO" id="GO:0016853">
    <property type="term" value="F:isomerase activity"/>
    <property type="evidence" value="ECO:0007669"/>
    <property type="project" value="TreeGrafter"/>
</dbReference>
<evidence type="ECO:0000313" key="2">
    <source>
        <dbReference type="EMBL" id="KAF4472903.1"/>
    </source>
</evidence>
<sequence length="305" mass="32965">MNIPYTILDVFTETPFKGNPLAVVTVPPGVVLEQARKQAIAREFNLSETTFVHDVENPRATNERRFDIFTPQNELPFAGHPTIGTAVFLHDQGVQTLVAKAGPIAIEPAAGGALRAAIPHNVRLHQARLPGLEPASVPTLPAELAQGERGAPLFSIVKGMTFALIELPSTDLLGAVRTGAPELPADLLDDDWAVGWETRRYYFVRLGSEEVGGRTNERIRTRMVKRAMEDPATGSAACALTSYLSLHVLKQQSITFEITQGVEMDRESKILIDVEVGNGSDGERKIESLHLGGTAVVVANGFITA</sequence>
<evidence type="ECO:0000256" key="1">
    <source>
        <dbReference type="PIRSR" id="PIRSR016184-1"/>
    </source>
</evidence>
<protein>
    <submittedName>
        <fullName evidence="2">Phenazine biosynthesis</fullName>
    </submittedName>
</protein>
<name>A0A8H4LQN7_9HYPO</name>
<feature type="active site" evidence="1">
    <location>
        <position position="48"/>
    </location>
</feature>
<dbReference type="PANTHER" id="PTHR13774">
    <property type="entry name" value="PHENAZINE BIOSYNTHESIS PROTEIN"/>
    <property type="match status" value="1"/>
</dbReference>
<proteinExistence type="predicted"/>
<dbReference type="OrthoDB" id="75169at2759"/>
<dbReference type="PIRSF" id="PIRSF016184">
    <property type="entry name" value="PhzC_PhzF"/>
    <property type="match status" value="1"/>
</dbReference>
<dbReference type="EMBL" id="JAADYS010000025">
    <property type="protein sequence ID" value="KAF4472903.1"/>
    <property type="molecule type" value="Genomic_DNA"/>
</dbReference>
<gene>
    <name evidence="2" type="ORF">FALBO_205</name>
</gene>
<dbReference type="GO" id="GO:0005737">
    <property type="term" value="C:cytoplasm"/>
    <property type="evidence" value="ECO:0007669"/>
    <property type="project" value="TreeGrafter"/>
</dbReference>
<dbReference type="Proteomes" id="UP000554235">
    <property type="component" value="Unassembled WGS sequence"/>
</dbReference>
<dbReference type="Pfam" id="PF02567">
    <property type="entry name" value="PhzC-PhzF"/>
    <property type="match status" value="2"/>
</dbReference>
<dbReference type="Gene3D" id="3.10.310.10">
    <property type="entry name" value="Diaminopimelate Epimerase, Chain A, domain 1"/>
    <property type="match status" value="2"/>
</dbReference>
<keyword evidence="3" id="KW-1185">Reference proteome</keyword>
<dbReference type="NCBIfam" id="TIGR00654">
    <property type="entry name" value="PhzF_family"/>
    <property type="match status" value="1"/>
</dbReference>
<reference evidence="2 3" key="1">
    <citation type="submission" date="2020-01" db="EMBL/GenBank/DDBJ databases">
        <title>Identification and distribution of gene clusters putatively required for synthesis of sphingolipid metabolism inhibitors in phylogenetically diverse species of the filamentous fungus Fusarium.</title>
        <authorList>
            <person name="Kim H.-S."/>
            <person name="Busman M."/>
            <person name="Brown D.W."/>
            <person name="Divon H."/>
            <person name="Uhlig S."/>
            <person name="Proctor R.H."/>
        </authorList>
    </citation>
    <scope>NUCLEOTIDE SEQUENCE [LARGE SCALE GENOMIC DNA]</scope>
    <source>
        <strain evidence="2 3">NRRL 20459</strain>
    </source>
</reference>
<dbReference type="PANTHER" id="PTHR13774:SF32">
    <property type="entry name" value="ANTISENSE-ENHANCING SEQUENCE 1"/>
    <property type="match status" value="1"/>
</dbReference>
<dbReference type="SUPFAM" id="SSF54506">
    <property type="entry name" value="Diaminopimelate epimerase-like"/>
    <property type="match status" value="1"/>
</dbReference>
<evidence type="ECO:0000313" key="3">
    <source>
        <dbReference type="Proteomes" id="UP000554235"/>
    </source>
</evidence>
<comment type="caution">
    <text evidence="2">The sequence shown here is derived from an EMBL/GenBank/DDBJ whole genome shotgun (WGS) entry which is preliminary data.</text>
</comment>
<dbReference type="InterPro" id="IPR003719">
    <property type="entry name" value="Phenazine_PhzF-like"/>
</dbReference>
<accession>A0A8H4LQN7</accession>
<dbReference type="AlphaFoldDB" id="A0A8H4LQN7"/>